<comment type="caution">
    <text evidence="2">The sequence shown here is derived from an EMBL/GenBank/DDBJ whole genome shotgun (WGS) entry which is preliminary data.</text>
</comment>
<dbReference type="AlphaFoldDB" id="A0A9J6FT42"/>
<dbReference type="Proteomes" id="UP000821853">
    <property type="component" value="Chromosome 2"/>
</dbReference>
<dbReference type="OrthoDB" id="7555380at2759"/>
<gene>
    <name evidence="2" type="ORF">HPB48_006207</name>
</gene>
<accession>A0A9J6FT42</accession>
<proteinExistence type="predicted"/>
<sequence length="130" mass="14155">MMGSPYSLIVDESTDVSCTRELAVVQRSRSRNAGECTAPFLALVPSYDASADGLFPDLKALLSNCDLDLRNCVGLERMEQALYEQAKNVKSTRNSAENLMFPLLSELAVSFLSLPISSATVERVFIQSSA</sequence>
<reference evidence="2 3" key="1">
    <citation type="journal article" date="2020" name="Cell">
        <title>Large-Scale Comparative Analyses of Tick Genomes Elucidate Their Genetic Diversity and Vector Capacities.</title>
        <authorList>
            <consortium name="Tick Genome and Microbiome Consortium (TIGMIC)"/>
            <person name="Jia N."/>
            <person name="Wang J."/>
            <person name="Shi W."/>
            <person name="Du L."/>
            <person name="Sun Y."/>
            <person name="Zhan W."/>
            <person name="Jiang J.F."/>
            <person name="Wang Q."/>
            <person name="Zhang B."/>
            <person name="Ji P."/>
            <person name="Bell-Sakyi L."/>
            <person name="Cui X.M."/>
            <person name="Yuan T.T."/>
            <person name="Jiang B.G."/>
            <person name="Yang W.F."/>
            <person name="Lam T.T."/>
            <person name="Chang Q.C."/>
            <person name="Ding S.J."/>
            <person name="Wang X.J."/>
            <person name="Zhu J.G."/>
            <person name="Ruan X.D."/>
            <person name="Zhao L."/>
            <person name="Wei J.T."/>
            <person name="Ye R.Z."/>
            <person name="Que T.C."/>
            <person name="Du C.H."/>
            <person name="Zhou Y.H."/>
            <person name="Cheng J.X."/>
            <person name="Dai P.F."/>
            <person name="Guo W.B."/>
            <person name="Han X.H."/>
            <person name="Huang E.J."/>
            <person name="Li L.F."/>
            <person name="Wei W."/>
            <person name="Gao Y.C."/>
            <person name="Liu J.Z."/>
            <person name="Shao H.Z."/>
            <person name="Wang X."/>
            <person name="Wang C.C."/>
            <person name="Yang T.C."/>
            <person name="Huo Q.B."/>
            <person name="Li W."/>
            <person name="Chen H.Y."/>
            <person name="Chen S.E."/>
            <person name="Zhou L.G."/>
            <person name="Ni X.B."/>
            <person name="Tian J.H."/>
            <person name="Sheng Y."/>
            <person name="Liu T."/>
            <person name="Pan Y.S."/>
            <person name="Xia L.Y."/>
            <person name="Li J."/>
            <person name="Zhao F."/>
            <person name="Cao W.C."/>
        </authorList>
    </citation>
    <scope>NUCLEOTIDE SEQUENCE [LARGE SCALE GENOMIC DNA]</scope>
    <source>
        <strain evidence="2">HaeL-2018</strain>
    </source>
</reference>
<name>A0A9J6FT42_HAELO</name>
<evidence type="ECO:0000313" key="3">
    <source>
        <dbReference type="Proteomes" id="UP000821853"/>
    </source>
</evidence>
<dbReference type="EMBL" id="JABSTR010000004">
    <property type="protein sequence ID" value="KAH9366341.1"/>
    <property type="molecule type" value="Genomic_DNA"/>
</dbReference>
<dbReference type="InterPro" id="IPR008906">
    <property type="entry name" value="HATC_C_dom"/>
</dbReference>
<feature type="domain" description="HAT C-terminal dimerisation" evidence="1">
    <location>
        <begin position="100"/>
        <end position="125"/>
    </location>
</feature>
<organism evidence="2 3">
    <name type="scientific">Haemaphysalis longicornis</name>
    <name type="common">Bush tick</name>
    <dbReference type="NCBI Taxonomy" id="44386"/>
    <lineage>
        <taxon>Eukaryota</taxon>
        <taxon>Metazoa</taxon>
        <taxon>Ecdysozoa</taxon>
        <taxon>Arthropoda</taxon>
        <taxon>Chelicerata</taxon>
        <taxon>Arachnida</taxon>
        <taxon>Acari</taxon>
        <taxon>Parasitiformes</taxon>
        <taxon>Ixodida</taxon>
        <taxon>Ixodoidea</taxon>
        <taxon>Ixodidae</taxon>
        <taxon>Haemaphysalinae</taxon>
        <taxon>Haemaphysalis</taxon>
    </lineage>
</organism>
<evidence type="ECO:0000313" key="2">
    <source>
        <dbReference type="EMBL" id="KAH9366341.1"/>
    </source>
</evidence>
<dbReference type="GO" id="GO:0046983">
    <property type="term" value="F:protein dimerization activity"/>
    <property type="evidence" value="ECO:0007669"/>
    <property type="project" value="InterPro"/>
</dbReference>
<keyword evidence="3" id="KW-1185">Reference proteome</keyword>
<evidence type="ECO:0000259" key="1">
    <source>
        <dbReference type="Pfam" id="PF05699"/>
    </source>
</evidence>
<dbReference type="VEuPathDB" id="VectorBase:HLOH_060148"/>
<dbReference type="Pfam" id="PF05699">
    <property type="entry name" value="Dimer_Tnp_hAT"/>
    <property type="match status" value="1"/>
</dbReference>
<protein>
    <recommendedName>
        <fullName evidence="1">HAT C-terminal dimerisation domain-containing protein</fullName>
    </recommendedName>
</protein>